<dbReference type="OrthoDB" id="2500057at2759"/>
<feature type="transmembrane region" description="Helical" evidence="1">
    <location>
        <begin position="7"/>
        <end position="25"/>
    </location>
</feature>
<feature type="transmembrane region" description="Helical" evidence="1">
    <location>
        <begin position="149"/>
        <end position="172"/>
    </location>
</feature>
<sequence length="204" mass="23603">MSWLMNCWLVTMLIWPACLAVWAVYSSKAEYINFVIFYNHINKKLLKLAPSYSLGTYNQSQLLSILNHTEGITTDYDSLRTYVWIVLVSYLISIIILALSYIPVMAFVLKVLIDAKALKLWGQRPELSSMNRDATSQILETLRQQREKIVWHTIWVYIGTLCFVPVVVWALILSVEDQGFWFDSHWWNGLETGLHVPISIVGNM</sequence>
<reference evidence="2" key="1">
    <citation type="submission" date="2013-11" db="EMBL/GenBank/DDBJ databases">
        <title>Genome sequence of the fusiform rust pathogen reveals effectors for host alternation and coevolution with pine.</title>
        <authorList>
            <consortium name="DOE Joint Genome Institute"/>
            <person name="Smith K."/>
            <person name="Pendleton A."/>
            <person name="Kubisiak T."/>
            <person name="Anderson C."/>
            <person name="Salamov A."/>
            <person name="Aerts A."/>
            <person name="Riley R."/>
            <person name="Clum A."/>
            <person name="Lindquist E."/>
            <person name="Ence D."/>
            <person name="Campbell M."/>
            <person name="Kronenberg Z."/>
            <person name="Feau N."/>
            <person name="Dhillon B."/>
            <person name="Hamelin R."/>
            <person name="Burleigh J."/>
            <person name="Smith J."/>
            <person name="Yandell M."/>
            <person name="Nelson C."/>
            <person name="Grigoriev I."/>
            <person name="Davis J."/>
        </authorList>
    </citation>
    <scope>NUCLEOTIDE SEQUENCE</scope>
    <source>
        <strain evidence="2">G11</strain>
    </source>
</reference>
<feature type="transmembrane region" description="Helical" evidence="1">
    <location>
        <begin position="82"/>
        <end position="109"/>
    </location>
</feature>
<organism evidence="2 3">
    <name type="scientific">Cronartium quercuum f. sp. fusiforme G11</name>
    <dbReference type="NCBI Taxonomy" id="708437"/>
    <lineage>
        <taxon>Eukaryota</taxon>
        <taxon>Fungi</taxon>
        <taxon>Dikarya</taxon>
        <taxon>Basidiomycota</taxon>
        <taxon>Pucciniomycotina</taxon>
        <taxon>Pucciniomycetes</taxon>
        <taxon>Pucciniales</taxon>
        <taxon>Coleosporiaceae</taxon>
        <taxon>Cronartium</taxon>
    </lineage>
</organism>
<keyword evidence="1" id="KW-1133">Transmembrane helix</keyword>
<keyword evidence="1" id="KW-0812">Transmembrane</keyword>
<dbReference type="EMBL" id="MU167220">
    <property type="protein sequence ID" value="KAG0150352.1"/>
    <property type="molecule type" value="Genomic_DNA"/>
</dbReference>
<keyword evidence="1" id="KW-0472">Membrane</keyword>
<comment type="caution">
    <text evidence="2">The sequence shown here is derived from an EMBL/GenBank/DDBJ whole genome shotgun (WGS) entry which is preliminary data.</text>
</comment>
<accession>A0A9P6TFF5</accession>
<gene>
    <name evidence="2" type="ORF">CROQUDRAFT_214476</name>
</gene>
<evidence type="ECO:0000256" key="1">
    <source>
        <dbReference type="SAM" id="Phobius"/>
    </source>
</evidence>
<proteinExistence type="predicted"/>
<protein>
    <submittedName>
        <fullName evidence="2">Uncharacterized protein</fullName>
    </submittedName>
</protein>
<evidence type="ECO:0000313" key="2">
    <source>
        <dbReference type="EMBL" id="KAG0150352.1"/>
    </source>
</evidence>
<evidence type="ECO:0000313" key="3">
    <source>
        <dbReference type="Proteomes" id="UP000886653"/>
    </source>
</evidence>
<dbReference type="Proteomes" id="UP000886653">
    <property type="component" value="Unassembled WGS sequence"/>
</dbReference>
<name>A0A9P6TFF5_9BASI</name>
<dbReference type="AlphaFoldDB" id="A0A9P6TFF5"/>
<keyword evidence="3" id="KW-1185">Reference proteome</keyword>